<dbReference type="EMBL" id="JACSNQ010000005">
    <property type="protein sequence ID" value="MBM6774665.1"/>
    <property type="molecule type" value="Genomic_DNA"/>
</dbReference>
<accession>A0ABS2F127</accession>
<dbReference type="GO" id="GO:0016787">
    <property type="term" value="F:hydrolase activity"/>
    <property type="evidence" value="ECO:0007669"/>
    <property type="project" value="UniProtKB-KW"/>
</dbReference>
<reference evidence="4 5" key="1">
    <citation type="journal article" date="2021" name="Sci. Rep.">
        <title>The distribution of antibiotic resistance genes in chicken gut microbiota commensals.</title>
        <authorList>
            <person name="Juricova H."/>
            <person name="Matiasovicova J."/>
            <person name="Kubasova T."/>
            <person name="Cejkova D."/>
            <person name="Rychlik I."/>
        </authorList>
    </citation>
    <scope>NUCLEOTIDE SEQUENCE [LARGE SCALE GENOMIC DNA]</scope>
    <source>
        <strain evidence="4 5">An794</strain>
    </source>
</reference>
<protein>
    <recommendedName>
        <fullName evidence="2">Phosphoesterase</fullName>
        <ecNumber evidence="2">3.1.4.-</ecNumber>
    </recommendedName>
</protein>
<organism evidence="4 5">
    <name type="scientific">Olsenella profusa</name>
    <dbReference type="NCBI Taxonomy" id="138595"/>
    <lineage>
        <taxon>Bacteria</taxon>
        <taxon>Bacillati</taxon>
        <taxon>Actinomycetota</taxon>
        <taxon>Coriobacteriia</taxon>
        <taxon>Coriobacteriales</taxon>
        <taxon>Atopobiaceae</taxon>
        <taxon>Olsenella</taxon>
    </lineage>
</organism>
<dbReference type="Proteomes" id="UP000712527">
    <property type="component" value="Unassembled WGS sequence"/>
</dbReference>
<dbReference type="EC" id="3.1.4.-" evidence="2"/>
<dbReference type="NCBIfam" id="NF006988">
    <property type="entry name" value="PRK09453.1"/>
    <property type="match status" value="1"/>
</dbReference>
<evidence type="ECO:0000256" key="2">
    <source>
        <dbReference type="RuleBase" id="RU362039"/>
    </source>
</evidence>
<evidence type="ECO:0000313" key="5">
    <source>
        <dbReference type="Proteomes" id="UP000712527"/>
    </source>
</evidence>
<feature type="domain" description="Calcineurin-like phosphoesterase" evidence="3">
    <location>
        <begin position="1"/>
        <end position="170"/>
    </location>
</feature>
<comment type="caution">
    <text evidence="4">The sequence shown here is derived from an EMBL/GenBank/DDBJ whole genome shotgun (WGS) entry which is preliminary data.</text>
</comment>
<name>A0ABS2F127_9ACTN</name>
<dbReference type="InterPro" id="IPR000979">
    <property type="entry name" value="Phosphodiesterase_MJ0936/Vps29"/>
</dbReference>
<dbReference type="Pfam" id="PF12850">
    <property type="entry name" value="Metallophos_2"/>
    <property type="match status" value="1"/>
</dbReference>
<sequence length="180" mass="19684">MKLVIASDIHGAADACARLMAAIREERPDRVVLLGDLLYHGPRNNLPADYEPKRVIEMLNSLAPQVIAVRGNCEAEVDQMVLGFPCMADHNVLFDEAAGVTLFLTHGHVYGPGYHNSVDRWPALPERSAFVYGHTHIKVNEASSSHPGAWVFNPGSVGIPKDGTASYGVYENGRFAHRLL</sequence>
<keyword evidence="2" id="KW-0479">Metal-binding</keyword>
<evidence type="ECO:0000256" key="1">
    <source>
        <dbReference type="ARBA" id="ARBA00008950"/>
    </source>
</evidence>
<comment type="similarity">
    <text evidence="1 2">Belongs to the metallophosphoesterase superfamily. YfcE family.</text>
</comment>
<dbReference type="InterPro" id="IPR024654">
    <property type="entry name" value="Calcineurin-like_PHP_lpxH"/>
</dbReference>
<evidence type="ECO:0000259" key="3">
    <source>
        <dbReference type="Pfam" id="PF12850"/>
    </source>
</evidence>
<dbReference type="NCBIfam" id="TIGR00040">
    <property type="entry name" value="yfcE"/>
    <property type="match status" value="1"/>
</dbReference>
<proteinExistence type="inferred from homology"/>
<comment type="cofactor">
    <cofactor evidence="2">
        <name>a divalent metal cation</name>
        <dbReference type="ChEBI" id="CHEBI:60240"/>
    </cofactor>
</comment>
<dbReference type="Gene3D" id="3.60.21.10">
    <property type="match status" value="1"/>
</dbReference>
<keyword evidence="5" id="KW-1185">Reference proteome</keyword>
<keyword evidence="4" id="KW-0378">Hydrolase</keyword>
<gene>
    <name evidence="4" type="primary">yfcE</name>
    <name evidence="4" type="ORF">H9X80_03775</name>
</gene>
<evidence type="ECO:0000313" key="4">
    <source>
        <dbReference type="EMBL" id="MBM6774665.1"/>
    </source>
</evidence>
<dbReference type="RefSeq" id="WP_204793017.1">
    <property type="nucleotide sequence ID" value="NZ_JACSNQ010000005.1"/>
</dbReference>
<dbReference type="InterPro" id="IPR029052">
    <property type="entry name" value="Metallo-depent_PP-like"/>
</dbReference>
<dbReference type="SUPFAM" id="SSF56300">
    <property type="entry name" value="Metallo-dependent phosphatases"/>
    <property type="match status" value="1"/>
</dbReference>